<dbReference type="AlphaFoldDB" id="A0A9X0QEP4"/>
<dbReference type="SUPFAM" id="SSF49303">
    <property type="entry name" value="beta-Galactosidase/glucuronidase domain"/>
    <property type="match status" value="3"/>
</dbReference>
<reference evidence="7 8" key="1">
    <citation type="submission" date="2020-08" db="EMBL/GenBank/DDBJ databases">
        <title>Genomic Encyclopedia of Type Strains, Phase IV (KMG-V): Genome sequencing to study the core and pangenomes of soil and plant-associated prokaryotes.</title>
        <authorList>
            <person name="Whitman W."/>
        </authorList>
    </citation>
    <scope>NUCLEOTIDE SEQUENCE [LARGE SCALE GENOMIC DNA]</scope>
    <source>
        <strain evidence="7 8">X5P2</strain>
    </source>
</reference>
<dbReference type="Gene3D" id="2.60.40.10">
    <property type="entry name" value="Immunoglobulins"/>
    <property type="match status" value="3"/>
</dbReference>
<sequence length="903" mass="100046">MILYKQSVKYLSLRGSLLLALLWLVNMYAAPAFGAADSSLTSSMPLKSGWTVQSDCKIHGDGAKLSTPSAQTEGWYSATVPATVLAVQVAAGEFKDIFVGTNLRSIPGTSYPQGENFSNLDMPADSPYRCGWWYRKAFSVSAMERGKTFWIRFGGIKYRADVWLNGQKIADSTQVQGAYRTYEFNVTKALRPGKENVLAVETFAPTPTDLGINWVDWNPCPPDKDMGLWGPVTLITSGPVVVRSPMATTHFPDESLKAAELTVRAEVSNTTDHPTKGRLEGTAAGIVISQPVMLDAGETKTITFAPENFSQLRITSPRVWWPADVGAHPLETLTLRFVQDGSVSDEQSIRFGIREVTSELTAKGYRLFRVNQHPILIRGAGWTQDMLLRQQPERLADEFHMVHDMHLNTIRLEGKMETDEFFRLADEQGMMVMAGWCCCDHWEHWNKWTPETLDVATASLRSQIRRIRSHPSLIAWLNGSDNPPPADVESAYLKVLAENYWPNAILSSATATPTTVTGQSGVKMTGPYDFVAPSYWLVDSHYGGAHGFNTETSPGPAIPSLESLKKMLPADHQWPRDAVWGYHAGGEGFQNLNAFNDAMNATYGEAQTQERYNQVAQSMAFDGERAMFEAYGRNKYTSTGVIQWMLNNAWPSSIWHLYDYYLDAGGGYYGTKKACELLHVQYSYDDHSVYVVNSVFVASPGLTAVVHVYDLGLRELFTKSSSVDAGPDSAVKAIDIPQEIFQPESGTYFVQLELKNAKSAIVSRNFYWVPGKLTEFDWAKTDYTHTPAKTFEDMTTLGTLPAAHIAATAHTSGNLIHVSLSNPSKALAFQIAAELEDQHGAKLPQTIWTDNYIELMPGEERELTASIPSDTVASASPKEVAEWKVKIEGWNTTAVTIPSRPIK</sequence>
<evidence type="ECO:0000313" key="8">
    <source>
        <dbReference type="Proteomes" id="UP000535182"/>
    </source>
</evidence>
<keyword evidence="2 7" id="KW-0378">Hydrolase</keyword>
<comment type="similarity">
    <text evidence="1">Belongs to the glycosyl hydrolase 2 family.</text>
</comment>
<dbReference type="Pfam" id="PF22666">
    <property type="entry name" value="Glyco_hydro_2_N2"/>
    <property type="match status" value="1"/>
</dbReference>
<dbReference type="PANTHER" id="PTHR43536:SF1">
    <property type="entry name" value="MANNOSYLGLYCOPROTEIN ENDO-BETA-MANNOSIDASE"/>
    <property type="match status" value="1"/>
</dbReference>
<accession>A0A9X0QEP4</accession>
<evidence type="ECO:0000256" key="1">
    <source>
        <dbReference type="ARBA" id="ARBA00007401"/>
    </source>
</evidence>
<dbReference type="Pfam" id="PF00703">
    <property type="entry name" value="Glyco_hydro_2"/>
    <property type="match status" value="1"/>
</dbReference>
<organism evidence="7 8">
    <name type="scientific">Tunturiibacter gelidiferens</name>
    <dbReference type="NCBI Taxonomy" id="3069689"/>
    <lineage>
        <taxon>Bacteria</taxon>
        <taxon>Pseudomonadati</taxon>
        <taxon>Acidobacteriota</taxon>
        <taxon>Terriglobia</taxon>
        <taxon>Terriglobales</taxon>
        <taxon>Acidobacteriaceae</taxon>
        <taxon>Tunturiibacter</taxon>
    </lineage>
</organism>
<dbReference type="SUPFAM" id="SSF49785">
    <property type="entry name" value="Galactose-binding domain-like"/>
    <property type="match status" value="1"/>
</dbReference>
<dbReference type="GO" id="GO:0052761">
    <property type="term" value="F:exo-1,4-beta-D-glucosaminidase activity"/>
    <property type="evidence" value="ECO:0007669"/>
    <property type="project" value="UniProtKB-EC"/>
</dbReference>
<dbReference type="InterPro" id="IPR036156">
    <property type="entry name" value="Beta-gal/glucu_dom_sf"/>
</dbReference>
<dbReference type="RefSeq" id="WP_183976829.1">
    <property type="nucleotide sequence ID" value="NZ_JACHEB010000005.1"/>
</dbReference>
<keyword evidence="8" id="KW-1185">Reference proteome</keyword>
<feature type="domain" description="Glycoside hydrolase family 2 immunoglobulin-like beta-sandwich" evidence="4">
    <location>
        <begin position="243"/>
        <end position="354"/>
    </location>
</feature>
<dbReference type="InterPro" id="IPR017853">
    <property type="entry name" value="GH"/>
</dbReference>
<dbReference type="InterPro" id="IPR006102">
    <property type="entry name" value="Ig-like_GH2"/>
</dbReference>
<evidence type="ECO:0000259" key="5">
    <source>
        <dbReference type="Pfam" id="PF18368"/>
    </source>
</evidence>
<dbReference type="InterPro" id="IPR043534">
    <property type="entry name" value="EBDG/EBM"/>
</dbReference>
<feature type="domain" description="Exo-beta-D-glucosaminidase Ig-fold" evidence="5">
    <location>
        <begin position="784"/>
        <end position="892"/>
    </location>
</feature>
<dbReference type="InterPro" id="IPR008979">
    <property type="entry name" value="Galactose-bd-like_sf"/>
</dbReference>
<dbReference type="InterPro" id="IPR054593">
    <property type="entry name" value="Beta-mannosidase-like_N2"/>
</dbReference>
<keyword evidence="3 7" id="KW-0326">Glycosidase</keyword>
<feature type="domain" description="Beta-mannosidase-like galactose-binding" evidence="6">
    <location>
        <begin position="71"/>
        <end position="202"/>
    </location>
</feature>
<dbReference type="Gene3D" id="2.60.120.260">
    <property type="entry name" value="Galactose-binding domain-like"/>
    <property type="match status" value="1"/>
</dbReference>
<evidence type="ECO:0000256" key="2">
    <source>
        <dbReference type="ARBA" id="ARBA00022801"/>
    </source>
</evidence>
<dbReference type="SUPFAM" id="SSF51445">
    <property type="entry name" value="(Trans)glycosidases"/>
    <property type="match status" value="1"/>
</dbReference>
<dbReference type="EMBL" id="JACHEB010000005">
    <property type="protein sequence ID" value="MBB5328874.1"/>
    <property type="molecule type" value="Genomic_DNA"/>
</dbReference>
<protein>
    <submittedName>
        <fullName evidence="7">Exo-1,4-beta-D-glucosaminidase</fullName>
        <ecNumber evidence="7">3.2.1.165</ecNumber>
    </submittedName>
</protein>
<name>A0A9X0QEP4_9BACT</name>
<dbReference type="Proteomes" id="UP000535182">
    <property type="component" value="Unassembled WGS sequence"/>
</dbReference>
<evidence type="ECO:0000259" key="4">
    <source>
        <dbReference type="Pfam" id="PF00703"/>
    </source>
</evidence>
<evidence type="ECO:0000259" key="6">
    <source>
        <dbReference type="Pfam" id="PF22666"/>
    </source>
</evidence>
<dbReference type="EC" id="3.2.1.165" evidence="7"/>
<dbReference type="InterPro" id="IPR013783">
    <property type="entry name" value="Ig-like_fold"/>
</dbReference>
<dbReference type="InterPro" id="IPR041351">
    <property type="entry name" value="Ig_GlcNase"/>
</dbReference>
<dbReference type="PANTHER" id="PTHR43536">
    <property type="entry name" value="MANNOSYLGLYCOPROTEIN ENDO-BETA-MANNOSIDASE"/>
    <property type="match status" value="1"/>
</dbReference>
<evidence type="ECO:0000256" key="3">
    <source>
        <dbReference type="ARBA" id="ARBA00023295"/>
    </source>
</evidence>
<proteinExistence type="inferred from homology"/>
<evidence type="ECO:0000313" key="7">
    <source>
        <dbReference type="EMBL" id="MBB5328874.1"/>
    </source>
</evidence>
<dbReference type="GO" id="GO:0005975">
    <property type="term" value="P:carbohydrate metabolic process"/>
    <property type="evidence" value="ECO:0007669"/>
    <property type="project" value="InterPro"/>
</dbReference>
<dbReference type="Gene3D" id="3.20.20.80">
    <property type="entry name" value="Glycosidases"/>
    <property type="match status" value="1"/>
</dbReference>
<comment type="caution">
    <text evidence="7">The sequence shown here is derived from an EMBL/GenBank/DDBJ whole genome shotgun (WGS) entry which is preliminary data.</text>
</comment>
<dbReference type="Pfam" id="PF18368">
    <property type="entry name" value="Ig_GlcNase"/>
    <property type="match status" value="1"/>
</dbReference>
<gene>
    <name evidence="7" type="ORF">HDF14_002490</name>
</gene>